<proteinExistence type="predicted"/>
<keyword evidence="2" id="KW-0472">Membrane</keyword>
<dbReference type="AlphaFoldDB" id="A0A8H6RB81"/>
<gene>
    <name evidence="3" type="ORF">HII31_10808</name>
</gene>
<keyword evidence="4" id="KW-1185">Reference proteome</keyword>
<keyword evidence="2" id="KW-1133">Transmembrane helix</keyword>
<feature type="transmembrane region" description="Helical" evidence="2">
    <location>
        <begin position="62"/>
        <end position="84"/>
    </location>
</feature>
<dbReference type="EMBL" id="JABCIY010000219">
    <property type="protein sequence ID" value="KAF7187908.1"/>
    <property type="molecule type" value="Genomic_DNA"/>
</dbReference>
<sequence length="451" mass="51389">MSTEKEIERQRRRRSRTHGFFDHGDRGLYPGRVRFADEKEEHSKIGAWIQHIAGVSIPAIRFAISLVLGILATVAIVGPLIILASTSVRGISMLCSYHILPESSSVCRNGWVKPQESILSNLKDEQTPLTGTLYELGALTKTTASLDFIGLAMHTVSQNLTTTFEDFKQNKDAVDMKGDKTFLRLAHTASHTQKLIDALTEQDAAYRHEVVLYEEHGIADLSETFNQTREVLNDGTSIGIAALQIALHTIPYGSQSSLSYNVLQQYYQFFKAQEQNTKIAVFLSTESKLSIQEMIGGLSQIHNRLSKLSDDRRRLCSHQQSALCRWNPAYQAVIIESQLTALTWMHNVVEIAELRYKNIYSEVVKYHSALEEEVESYERWWMANKSIVPLRKLKQILATEEKQIDAFMTLFFEKRGVVEKLYDDMMSSQEAYDATKWRLEAAMEAKKLEWL</sequence>
<accession>A0A8H6RB81</accession>
<keyword evidence="2" id="KW-0812">Transmembrane</keyword>
<dbReference type="OrthoDB" id="3641865at2759"/>
<comment type="caution">
    <text evidence="3">The sequence shown here is derived from an EMBL/GenBank/DDBJ whole genome shotgun (WGS) entry which is preliminary data.</text>
</comment>
<name>A0A8H6RB81_9PEZI</name>
<feature type="region of interest" description="Disordered" evidence="1">
    <location>
        <begin position="1"/>
        <end position="23"/>
    </location>
</feature>
<protein>
    <submittedName>
        <fullName evidence="3">Uncharacterized protein</fullName>
    </submittedName>
</protein>
<evidence type="ECO:0000256" key="1">
    <source>
        <dbReference type="SAM" id="MobiDB-lite"/>
    </source>
</evidence>
<evidence type="ECO:0000313" key="3">
    <source>
        <dbReference type="EMBL" id="KAF7187908.1"/>
    </source>
</evidence>
<reference evidence="3" key="1">
    <citation type="submission" date="2020-04" db="EMBL/GenBank/DDBJ databases">
        <title>Draft genome resource of the tomato pathogen Pseudocercospora fuligena.</title>
        <authorList>
            <person name="Zaccaron A."/>
        </authorList>
    </citation>
    <scope>NUCLEOTIDE SEQUENCE</scope>
    <source>
        <strain evidence="3">PF001</strain>
    </source>
</reference>
<evidence type="ECO:0000313" key="4">
    <source>
        <dbReference type="Proteomes" id="UP000660729"/>
    </source>
</evidence>
<organism evidence="3 4">
    <name type="scientific">Pseudocercospora fuligena</name>
    <dbReference type="NCBI Taxonomy" id="685502"/>
    <lineage>
        <taxon>Eukaryota</taxon>
        <taxon>Fungi</taxon>
        <taxon>Dikarya</taxon>
        <taxon>Ascomycota</taxon>
        <taxon>Pezizomycotina</taxon>
        <taxon>Dothideomycetes</taxon>
        <taxon>Dothideomycetidae</taxon>
        <taxon>Mycosphaerellales</taxon>
        <taxon>Mycosphaerellaceae</taxon>
        <taxon>Pseudocercospora</taxon>
    </lineage>
</organism>
<dbReference type="Proteomes" id="UP000660729">
    <property type="component" value="Unassembled WGS sequence"/>
</dbReference>
<evidence type="ECO:0000256" key="2">
    <source>
        <dbReference type="SAM" id="Phobius"/>
    </source>
</evidence>